<proteinExistence type="predicted"/>
<dbReference type="Gene3D" id="1.20.59.10">
    <property type="entry name" value="Chorismate mutase"/>
    <property type="match status" value="1"/>
</dbReference>
<gene>
    <name evidence="5" type="ORF">B0A62_13995</name>
</gene>
<organism evidence="5 6">
    <name type="scientific">Flavobacterium hydatis</name>
    <name type="common">Cytophaga aquatilis</name>
    <dbReference type="NCBI Taxonomy" id="991"/>
    <lineage>
        <taxon>Bacteria</taxon>
        <taxon>Pseudomonadati</taxon>
        <taxon>Bacteroidota</taxon>
        <taxon>Flavobacteriia</taxon>
        <taxon>Flavobacteriales</taxon>
        <taxon>Flavobacteriaceae</taxon>
        <taxon>Flavobacterium</taxon>
    </lineage>
</organism>
<dbReference type="InterPro" id="IPR008240">
    <property type="entry name" value="Chorismate_mutase_periplasmic"/>
</dbReference>
<dbReference type="PANTHER" id="PTHR38041">
    <property type="entry name" value="CHORISMATE MUTASE"/>
    <property type="match status" value="1"/>
</dbReference>
<dbReference type="InterPro" id="IPR002701">
    <property type="entry name" value="CM_II_prokaryot"/>
</dbReference>
<dbReference type="SUPFAM" id="SSF48600">
    <property type="entry name" value="Chorismate mutase II"/>
    <property type="match status" value="1"/>
</dbReference>
<dbReference type="RefSeq" id="WP_035626996.1">
    <property type="nucleotide sequence ID" value="NZ_JBEWQG010000012.1"/>
</dbReference>
<evidence type="ECO:0000313" key="5">
    <source>
        <dbReference type="EMBL" id="OXA93350.1"/>
    </source>
</evidence>
<dbReference type="Proteomes" id="UP000198424">
    <property type="component" value="Unassembled WGS sequence"/>
</dbReference>
<keyword evidence="2" id="KW-0732">Signal</keyword>
<evidence type="ECO:0000259" key="4">
    <source>
        <dbReference type="PROSITE" id="PS51168"/>
    </source>
</evidence>
<evidence type="ECO:0000256" key="2">
    <source>
        <dbReference type="ARBA" id="ARBA00022729"/>
    </source>
</evidence>
<feature type="domain" description="Chorismate mutase" evidence="4">
    <location>
        <begin position="1"/>
        <end position="99"/>
    </location>
</feature>
<reference evidence="5 6" key="1">
    <citation type="submission" date="2016-11" db="EMBL/GenBank/DDBJ databases">
        <title>Whole genomes of Flavobacteriaceae.</title>
        <authorList>
            <person name="Stine C."/>
            <person name="Li C."/>
            <person name="Tadesse D."/>
        </authorList>
    </citation>
    <scope>NUCLEOTIDE SEQUENCE [LARGE SCALE GENOMIC DNA]</scope>
    <source>
        <strain evidence="5 6">ATCC 29551</strain>
    </source>
</reference>
<dbReference type="EMBL" id="MUGY01000015">
    <property type="protein sequence ID" value="OXA93350.1"/>
    <property type="molecule type" value="Genomic_DNA"/>
</dbReference>
<evidence type="ECO:0000256" key="1">
    <source>
        <dbReference type="ARBA" id="ARBA00012404"/>
    </source>
</evidence>
<sequence length="182" mass="20952">MKVIFNSILIAIFLFCVSFTNKHENDTLLRLMNKRLEVAVLVAKSKWNTKSPIDDPVREKIILDSVKNKAKKMGIDENLALDFFQAQFVAGKMIQRQLHGKWKAENREPFKPTVDLKTQVRPVLDSLTPLLLLELKKLQPNSGNVRLLKRLKRNARKIINSDFNDEVVETAIKPIENYSLAK</sequence>
<dbReference type="PANTHER" id="PTHR38041:SF1">
    <property type="entry name" value="CHORISMATE MUTASE"/>
    <property type="match status" value="1"/>
</dbReference>
<keyword evidence="3" id="KW-0413">Isomerase</keyword>
<comment type="caution">
    <text evidence="5">The sequence shown here is derived from an EMBL/GenBank/DDBJ whole genome shotgun (WGS) entry which is preliminary data.</text>
</comment>
<dbReference type="InterPro" id="IPR051331">
    <property type="entry name" value="Chorismate_mutase-related"/>
</dbReference>
<accession>A0ABX4CFU9</accession>
<dbReference type="InterPro" id="IPR036263">
    <property type="entry name" value="Chorismate_II_sf"/>
</dbReference>
<name>A0ABX4CFU9_FLAHY</name>
<dbReference type="Pfam" id="PF01817">
    <property type="entry name" value="CM_2"/>
    <property type="match status" value="1"/>
</dbReference>
<dbReference type="EC" id="5.4.99.5" evidence="1"/>
<dbReference type="SMART" id="SM00830">
    <property type="entry name" value="CM_2"/>
    <property type="match status" value="1"/>
</dbReference>
<dbReference type="NCBIfam" id="TIGR01806">
    <property type="entry name" value="CM_mono2"/>
    <property type="match status" value="1"/>
</dbReference>
<protein>
    <recommendedName>
        <fullName evidence="1">chorismate mutase</fullName>
        <ecNumber evidence="1">5.4.99.5</ecNumber>
    </recommendedName>
</protein>
<evidence type="ECO:0000313" key="6">
    <source>
        <dbReference type="Proteomes" id="UP000198424"/>
    </source>
</evidence>
<dbReference type="InterPro" id="IPR036979">
    <property type="entry name" value="CM_dom_sf"/>
</dbReference>
<dbReference type="PROSITE" id="PS51168">
    <property type="entry name" value="CHORISMATE_MUT_2"/>
    <property type="match status" value="1"/>
</dbReference>
<evidence type="ECO:0000256" key="3">
    <source>
        <dbReference type="ARBA" id="ARBA00023235"/>
    </source>
</evidence>
<keyword evidence="6" id="KW-1185">Reference proteome</keyword>